<dbReference type="EMBL" id="BJZI01000017">
    <property type="protein sequence ID" value="GEO66935.1"/>
    <property type="molecule type" value="Genomic_DNA"/>
</dbReference>
<gene>
    <name evidence="1" type="ORF">LSP04_13540</name>
</gene>
<reference evidence="1 2" key="1">
    <citation type="submission" date="2019-07" db="EMBL/GenBank/DDBJ databases">
        <title>Whole genome shotgun sequence of Lactobacillus spicheri NBRC 107155.</title>
        <authorList>
            <person name="Hosoyama A."/>
            <person name="Uohara A."/>
            <person name="Ohji S."/>
            <person name="Ichikawa N."/>
        </authorList>
    </citation>
    <scope>NUCLEOTIDE SEQUENCE [LARGE SCALE GENOMIC DNA]</scope>
    <source>
        <strain evidence="1 2">NBRC 107155</strain>
    </source>
</reference>
<name>A0ABQ0WQQ0_9LACO</name>
<sequence>MGNLEVRLAEQSFEPERVILDAFIWQGATSMWDVHSSGQFTEVGKGNDDVSETEAT</sequence>
<comment type="caution">
    <text evidence="1">The sequence shown here is derived from an EMBL/GenBank/DDBJ whole genome shotgun (WGS) entry which is preliminary data.</text>
</comment>
<evidence type="ECO:0000313" key="2">
    <source>
        <dbReference type="Proteomes" id="UP000321691"/>
    </source>
</evidence>
<accession>A0ABQ0WQQ0</accession>
<proteinExistence type="predicted"/>
<protein>
    <submittedName>
        <fullName evidence="1">Uncharacterized protein</fullName>
    </submittedName>
</protein>
<keyword evidence="2" id="KW-1185">Reference proteome</keyword>
<organism evidence="1 2">
    <name type="scientific">Levilactobacillus spicheri</name>
    <dbReference type="NCBI Taxonomy" id="216463"/>
    <lineage>
        <taxon>Bacteria</taxon>
        <taxon>Bacillati</taxon>
        <taxon>Bacillota</taxon>
        <taxon>Bacilli</taxon>
        <taxon>Lactobacillales</taxon>
        <taxon>Lactobacillaceae</taxon>
        <taxon>Levilactobacillus</taxon>
    </lineage>
</organism>
<dbReference type="Proteomes" id="UP000321691">
    <property type="component" value="Unassembled WGS sequence"/>
</dbReference>
<evidence type="ECO:0000313" key="1">
    <source>
        <dbReference type="EMBL" id="GEO66935.1"/>
    </source>
</evidence>